<dbReference type="EMBL" id="GGEC01082803">
    <property type="protein sequence ID" value="MBX63287.1"/>
    <property type="molecule type" value="Transcribed_RNA"/>
</dbReference>
<protein>
    <submittedName>
        <fullName evidence="1">Uncharacterized protein</fullName>
    </submittedName>
</protein>
<name>A0A2P2Q8J4_RHIMU</name>
<organism evidence="1">
    <name type="scientific">Rhizophora mucronata</name>
    <name type="common">Asiatic mangrove</name>
    <dbReference type="NCBI Taxonomy" id="61149"/>
    <lineage>
        <taxon>Eukaryota</taxon>
        <taxon>Viridiplantae</taxon>
        <taxon>Streptophyta</taxon>
        <taxon>Embryophyta</taxon>
        <taxon>Tracheophyta</taxon>
        <taxon>Spermatophyta</taxon>
        <taxon>Magnoliopsida</taxon>
        <taxon>eudicotyledons</taxon>
        <taxon>Gunneridae</taxon>
        <taxon>Pentapetalae</taxon>
        <taxon>rosids</taxon>
        <taxon>fabids</taxon>
        <taxon>Malpighiales</taxon>
        <taxon>Rhizophoraceae</taxon>
        <taxon>Rhizophora</taxon>
    </lineage>
</organism>
<accession>A0A2P2Q8J4</accession>
<sequence length="34" mass="3896">MGLPFAGAKTQKVKSIFLYRGQQVPFSQYLHLKI</sequence>
<reference evidence="1" key="1">
    <citation type="submission" date="2018-02" db="EMBL/GenBank/DDBJ databases">
        <title>Rhizophora mucronata_Transcriptome.</title>
        <authorList>
            <person name="Meera S.P."/>
            <person name="Sreeshan A."/>
            <person name="Augustine A."/>
        </authorList>
    </citation>
    <scope>NUCLEOTIDE SEQUENCE</scope>
    <source>
        <tissue evidence="1">Leaf</tissue>
    </source>
</reference>
<proteinExistence type="predicted"/>
<dbReference type="AlphaFoldDB" id="A0A2P2Q8J4"/>
<evidence type="ECO:0000313" key="1">
    <source>
        <dbReference type="EMBL" id="MBX63287.1"/>
    </source>
</evidence>